<dbReference type="PROSITE" id="PS51212">
    <property type="entry name" value="WSC"/>
    <property type="match status" value="1"/>
</dbReference>
<feature type="domain" description="WSC" evidence="7">
    <location>
        <begin position="17"/>
        <end position="115"/>
    </location>
</feature>
<dbReference type="Pfam" id="PF01822">
    <property type="entry name" value="WSC"/>
    <property type="match status" value="1"/>
</dbReference>
<evidence type="ECO:0000259" key="7">
    <source>
        <dbReference type="PROSITE" id="PS51212"/>
    </source>
</evidence>
<accession>A0A8S3TUX7</accession>
<comment type="subcellular location">
    <subcellularLocation>
        <location evidence="1">Membrane</location>
        <topology evidence="1">Single-pass membrane protein</topology>
    </subcellularLocation>
</comment>
<protein>
    <recommendedName>
        <fullName evidence="7">WSC domain-containing protein</fullName>
    </recommendedName>
</protein>
<dbReference type="InterPro" id="IPR051836">
    <property type="entry name" value="Kremen_rcpt"/>
</dbReference>
<dbReference type="InterPro" id="IPR002889">
    <property type="entry name" value="WSC_carb-bd"/>
</dbReference>
<dbReference type="SMART" id="SM00321">
    <property type="entry name" value="WSC"/>
    <property type="match status" value="1"/>
</dbReference>
<keyword evidence="4" id="KW-1133">Transmembrane helix</keyword>
<dbReference type="GO" id="GO:0005886">
    <property type="term" value="C:plasma membrane"/>
    <property type="evidence" value="ECO:0007669"/>
    <property type="project" value="TreeGrafter"/>
</dbReference>
<evidence type="ECO:0000256" key="1">
    <source>
        <dbReference type="ARBA" id="ARBA00004167"/>
    </source>
</evidence>
<evidence type="ECO:0000256" key="5">
    <source>
        <dbReference type="ARBA" id="ARBA00023136"/>
    </source>
</evidence>
<evidence type="ECO:0000256" key="6">
    <source>
        <dbReference type="ARBA" id="ARBA00023180"/>
    </source>
</evidence>
<evidence type="ECO:0000313" key="8">
    <source>
        <dbReference type="EMBL" id="CAG2237351.1"/>
    </source>
</evidence>
<keyword evidence="9" id="KW-1185">Reference proteome</keyword>
<dbReference type="OrthoDB" id="2019572at2759"/>
<evidence type="ECO:0000256" key="4">
    <source>
        <dbReference type="ARBA" id="ARBA00022989"/>
    </source>
</evidence>
<dbReference type="PANTHER" id="PTHR24269">
    <property type="entry name" value="KREMEN PROTEIN"/>
    <property type="match status" value="1"/>
</dbReference>
<evidence type="ECO:0000313" key="9">
    <source>
        <dbReference type="Proteomes" id="UP000683360"/>
    </source>
</evidence>
<organism evidence="8 9">
    <name type="scientific">Mytilus edulis</name>
    <name type="common">Blue mussel</name>
    <dbReference type="NCBI Taxonomy" id="6550"/>
    <lineage>
        <taxon>Eukaryota</taxon>
        <taxon>Metazoa</taxon>
        <taxon>Spiralia</taxon>
        <taxon>Lophotrochozoa</taxon>
        <taxon>Mollusca</taxon>
        <taxon>Bivalvia</taxon>
        <taxon>Autobranchia</taxon>
        <taxon>Pteriomorphia</taxon>
        <taxon>Mytilida</taxon>
        <taxon>Mytiloidea</taxon>
        <taxon>Mytilidae</taxon>
        <taxon>Mytilinae</taxon>
        <taxon>Mytilus</taxon>
    </lineage>
</organism>
<sequence length="198" mass="22633">MTEQHKSQLKPEMIADSSNYIGCFFNDNDVIFSAYPGHANRPEMENSRCILYCKGKGYKYAGTEDEDLCYCGTNSFFNDTKIDDRPSSYCDLHCKGDSTQFCGGGYCIISVYETGFHSLNIQDTFYRAFAKDYKLTTQTRRVIRISSVSHCARHCLSTTSCRAFETCMDTAECRLIFDYETLCDGIQHEVGYVIYMLQ</sequence>
<dbReference type="EMBL" id="CAJPWZ010002386">
    <property type="protein sequence ID" value="CAG2237351.1"/>
    <property type="molecule type" value="Genomic_DNA"/>
</dbReference>
<keyword evidence="5" id="KW-0472">Membrane</keyword>
<dbReference type="Proteomes" id="UP000683360">
    <property type="component" value="Unassembled WGS sequence"/>
</dbReference>
<evidence type="ECO:0000256" key="3">
    <source>
        <dbReference type="ARBA" id="ARBA00022729"/>
    </source>
</evidence>
<comment type="caution">
    <text evidence="8">The sequence shown here is derived from an EMBL/GenBank/DDBJ whole genome shotgun (WGS) entry which is preliminary data.</text>
</comment>
<dbReference type="AlphaFoldDB" id="A0A8S3TUX7"/>
<gene>
    <name evidence="8" type="ORF">MEDL_49775</name>
</gene>
<proteinExistence type="predicted"/>
<dbReference type="PANTHER" id="PTHR24269:SF16">
    <property type="entry name" value="PROTEIN SLG1"/>
    <property type="match status" value="1"/>
</dbReference>
<name>A0A8S3TUX7_MYTED</name>
<keyword evidence="3" id="KW-0732">Signal</keyword>
<reference evidence="8" key="1">
    <citation type="submission" date="2021-03" db="EMBL/GenBank/DDBJ databases">
        <authorList>
            <person name="Bekaert M."/>
        </authorList>
    </citation>
    <scope>NUCLEOTIDE SEQUENCE</scope>
</reference>
<keyword evidence="2" id="KW-0812">Transmembrane</keyword>
<keyword evidence="6" id="KW-0325">Glycoprotein</keyword>
<evidence type="ECO:0000256" key="2">
    <source>
        <dbReference type="ARBA" id="ARBA00022692"/>
    </source>
</evidence>